<comment type="caution">
    <text evidence="4">The sequence shown here is derived from an EMBL/GenBank/DDBJ whole genome shotgun (WGS) entry which is preliminary data.</text>
</comment>
<dbReference type="Proteomes" id="UP001165060">
    <property type="component" value="Unassembled WGS sequence"/>
</dbReference>
<evidence type="ECO:0008006" key="6">
    <source>
        <dbReference type="Google" id="ProtNLM"/>
    </source>
</evidence>
<evidence type="ECO:0000256" key="3">
    <source>
        <dbReference type="SAM" id="MobiDB-lite"/>
    </source>
</evidence>
<evidence type="ECO:0000256" key="1">
    <source>
        <dbReference type="ARBA" id="ARBA00004496"/>
    </source>
</evidence>
<keyword evidence="5" id="KW-1185">Reference proteome</keyword>
<evidence type="ECO:0000313" key="5">
    <source>
        <dbReference type="Proteomes" id="UP001165060"/>
    </source>
</evidence>
<evidence type="ECO:0000313" key="4">
    <source>
        <dbReference type="EMBL" id="GMI40332.1"/>
    </source>
</evidence>
<sequence length="430" mass="47217">RLLAMGTFATRISAFVRMCFARRAFGTKRDAAILIQSVARAVSACGRFESLKAATLALQCFVRCRWAAREVAERFRQRAAGRLQAVVRGKRERGAFLKMKAASTCLCKTARGFVQRRRYTVDLAEAKEAAKMENKMAALQKKLELAEQKQREAEEKLASGAAPAAAAASAVDHGVDAPPAPPQAENADGFVNVGESQQLMDESGRMLEYLRKEVFKLRSANVTLRTENERHKENNRRLSDANAAAGASFAALNQHTKQLSRANAKHIGDIQSFKQHISRMQLNTSELKEELKMKQATYIAEVHTRIQFAKMLQVVAKTVEDKGDPELAQEVNAMVEDCFAFDDDRMALDVTGMKTPGRTVKKKKRKSLLMSFVSPPKDGRDSMEDSFELEEDGGVEGVVSGVAETLGRGFRGIFGNFASDDGGGGGSKKT</sequence>
<feature type="region of interest" description="Disordered" evidence="3">
    <location>
        <begin position="150"/>
        <end position="186"/>
    </location>
</feature>
<feature type="non-terminal residue" evidence="4">
    <location>
        <position position="1"/>
    </location>
</feature>
<accession>A0ABQ6N5A5</accession>
<dbReference type="InterPro" id="IPR046987">
    <property type="entry name" value="Myo9"/>
</dbReference>
<dbReference type="PROSITE" id="PS50096">
    <property type="entry name" value="IQ"/>
    <property type="match status" value="2"/>
</dbReference>
<gene>
    <name evidence="4" type="ORF">TeGR_g5356</name>
</gene>
<name>A0ABQ6N5A5_9STRA</name>
<proteinExistence type="predicted"/>
<organism evidence="4 5">
    <name type="scientific">Tetraparma gracilis</name>
    <dbReference type="NCBI Taxonomy" id="2962635"/>
    <lineage>
        <taxon>Eukaryota</taxon>
        <taxon>Sar</taxon>
        <taxon>Stramenopiles</taxon>
        <taxon>Ochrophyta</taxon>
        <taxon>Bolidophyceae</taxon>
        <taxon>Parmales</taxon>
        <taxon>Triparmaceae</taxon>
        <taxon>Tetraparma</taxon>
    </lineage>
</organism>
<keyword evidence="2" id="KW-0963">Cytoplasm</keyword>
<dbReference type="Gene3D" id="1.20.5.190">
    <property type="match status" value="1"/>
</dbReference>
<dbReference type="EMBL" id="BRYB01000925">
    <property type="protein sequence ID" value="GMI40332.1"/>
    <property type="molecule type" value="Genomic_DNA"/>
</dbReference>
<dbReference type="PANTHER" id="PTHR46184">
    <property type="entry name" value="UNCONVENTIONAL MYOSIN-IXB-LIKE PROTEIN"/>
    <property type="match status" value="1"/>
</dbReference>
<evidence type="ECO:0000256" key="2">
    <source>
        <dbReference type="ARBA" id="ARBA00022490"/>
    </source>
</evidence>
<dbReference type="PANTHER" id="PTHR46184:SF5">
    <property type="entry name" value="UNCONVENTIONAL MYOSIN-IXA-LIKE"/>
    <property type="match status" value="1"/>
</dbReference>
<feature type="compositionally biased region" description="Low complexity" evidence="3">
    <location>
        <begin position="158"/>
        <end position="172"/>
    </location>
</feature>
<comment type="subcellular location">
    <subcellularLocation>
        <location evidence="1">Cytoplasm</location>
    </subcellularLocation>
</comment>
<protein>
    <recommendedName>
        <fullName evidence="6">Myosin heavy chain</fullName>
    </recommendedName>
</protein>
<reference evidence="4 5" key="1">
    <citation type="journal article" date="2023" name="Commun. Biol.">
        <title>Genome analysis of Parmales, the sister group of diatoms, reveals the evolutionary specialization of diatoms from phago-mixotrophs to photoautotrophs.</title>
        <authorList>
            <person name="Ban H."/>
            <person name="Sato S."/>
            <person name="Yoshikawa S."/>
            <person name="Yamada K."/>
            <person name="Nakamura Y."/>
            <person name="Ichinomiya M."/>
            <person name="Sato N."/>
            <person name="Blanc-Mathieu R."/>
            <person name="Endo H."/>
            <person name="Kuwata A."/>
            <person name="Ogata H."/>
        </authorList>
    </citation>
    <scope>NUCLEOTIDE SEQUENCE [LARGE SCALE GENOMIC DNA]</scope>
</reference>